<name>A0AA40EUK2_9PEZI</name>
<evidence type="ECO:0000313" key="1">
    <source>
        <dbReference type="EMBL" id="KAK0745686.1"/>
    </source>
</evidence>
<feature type="non-terminal residue" evidence="1">
    <location>
        <position position="99"/>
    </location>
</feature>
<gene>
    <name evidence="1" type="ORF">B0T18DRAFT_288977</name>
</gene>
<evidence type="ECO:0000313" key="2">
    <source>
        <dbReference type="Proteomes" id="UP001172155"/>
    </source>
</evidence>
<sequence length="99" mass="10635">PLPILNALNGHCTGSKATGEWKKSGICIKTSTCNKYKGATKDGACPYDADNVKCCLINECSGYPDGLQYYSSCDWTDNSICNDIRVTDKCAGGSNYKCC</sequence>
<organism evidence="1 2">
    <name type="scientific">Schizothecium vesticola</name>
    <dbReference type="NCBI Taxonomy" id="314040"/>
    <lineage>
        <taxon>Eukaryota</taxon>
        <taxon>Fungi</taxon>
        <taxon>Dikarya</taxon>
        <taxon>Ascomycota</taxon>
        <taxon>Pezizomycotina</taxon>
        <taxon>Sordariomycetes</taxon>
        <taxon>Sordariomycetidae</taxon>
        <taxon>Sordariales</taxon>
        <taxon>Schizotheciaceae</taxon>
        <taxon>Schizothecium</taxon>
    </lineage>
</organism>
<keyword evidence="2" id="KW-1185">Reference proteome</keyword>
<protein>
    <submittedName>
        <fullName evidence="1">Uncharacterized protein</fullName>
    </submittedName>
</protein>
<comment type="caution">
    <text evidence="1">The sequence shown here is derived from an EMBL/GenBank/DDBJ whole genome shotgun (WGS) entry which is preliminary data.</text>
</comment>
<reference evidence="1" key="1">
    <citation type="submission" date="2023-06" db="EMBL/GenBank/DDBJ databases">
        <title>Genome-scale phylogeny and comparative genomics of the fungal order Sordariales.</title>
        <authorList>
            <consortium name="Lawrence Berkeley National Laboratory"/>
            <person name="Hensen N."/>
            <person name="Bonometti L."/>
            <person name="Westerberg I."/>
            <person name="Brannstrom I.O."/>
            <person name="Guillou S."/>
            <person name="Cros-Aarteil S."/>
            <person name="Calhoun S."/>
            <person name="Haridas S."/>
            <person name="Kuo A."/>
            <person name="Mondo S."/>
            <person name="Pangilinan J."/>
            <person name="Riley R."/>
            <person name="LaButti K."/>
            <person name="Andreopoulos B."/>
            <person name="Lipzen A."/>
            <person name="Chen C."/>
            <person name="Yanf M."/>
            <person name="Daum C."/>
            <person name="Ng V."/>
            <person name="Clum A."/>
            <person name="Steindorff A."/>
            <person name="Ohm R."/>
            <person name="Martin F."/>
            <person name="Silar P."/>
            <person name="Natvig D."/>
            <person name="Lalanne C."/>
            <person name="Gautier V."/>
            <person name="Ament-velasquez S.L."/>
            <person name="Kruys A."/>
            <person name="Hutchinson M.I."/>
            <person name="Powell A.J."/>
            <person name="Barry K."/>
            <person name="Miller A.N."/>
            <person name="Grigoriev I.V."/>
            <person name="Debuchy R."/>
            <person name="Gladieux P."/>
            <person name="Thoren M.H."/>
            <person name="Johannesson H."/>
        </authorList>
    </citation>
    <scope>NUCLEOTIDE SEQUENCE</scope>
    <source>
        <strain evidence="1">SMH3187-1</strain>
    </source>
</reference>
<dbReference type="AlphaFoldDB" id="A0AA40EUK2"/>
<dbReference type="EMBL" id="JAUKUD010000004">
    <property type="protein sequence ID" value="KAK0745686.1"/>
    <property type="molecule type" value="Genomic_DNA"/>
</dbReference>
<proteinExistence type="predicted"/>
<feature type="non-terminal residue" evidence="1">
    <location>
        <position position="1"/>
    </location>
</feature>
<dbReference type="Proteomes" id="UP001172155">
    <property type="component" value="Unassembled WGS sequence"/>
</dbReference>
<accession>A0AA40EUK2</accession>